<keyword evidence="4" id="KW-0312">Gluconeogenesis</keyword>
<gene>
    <name evidence="8" type="ORF">EZS27_028574</name>
</gene>
<comment type="catalytic activity">
    <reaction evidence="6">
        <text>alpha-D-glucose 6-phosphate = beta-D-fructose 6-phosphate</text>
        <dbReference type="Rhea" id="RHEA:11816"/>
        <dbReference type="ChEBI" id="CHEBI:57634"/>
        <dbReference type="ChEBI" id="CHEBI:58225"/>
        <dbReference type="EC" id="5.3.1.9"/>
    </reaction>
</comment>
<protein>
    <recommendedName>
        <fullName evidence="3">glucose-6-phosphate isomerase</fullName>
        <ecNumber evidence="3">5.3.1.9</ecNumber>
    </recommendedName>
</protein>
<comment type="caution">
    <text evidence="8">The sequence shown here is derived from an EMBL/GenBank/DDBJ whole genome shotgun (WGS) entry which is preliminary data.</text>
</comment>
<evidence type="ECO:0000256" key="5">
    <source>
        <dbReference type="ARBA" id="ARBA00023152"/>
    </source>
</evidence>
<keyword evidence="8" id="KW-0413">Isomerase</keyword>
<dbReference type="UniPathway" id="UPA00109">
    <property type="reaction ID" value="UER00181"/>
</dbReference>
<sequence>MRIIIQLNDLHLLYGVVTYAAGTIGNEPVRSQGHIHVRSGFVNGYSTPEVYEIWQGEAIIYMQEFGGDNP</sequence>
<keyword evidence="5" id="KW-0324">Glycolysis</keyword>
<organism evidence="8">
    <name type="scientific">termite gut metagenome</name>
    <dbReference type="NCBI Taxonomy" id="433724"/>
    <lineage>
        <taxon>unclassified sequences</taxon>
        <taxon>metagenomes</taxon>
        <taxon>organismal metagenomes</taxon>
    </lineage>
</organism>
<dbReference type="InterPro" id="IPR014710">
    <property type="entry name" value="RmlC-like_jellyroll"/>
</dbReference>
<proteinExistence type="inferred from homology"/>
<feature type="domain" description="Glucose-6-phosphate isomerase prokaryote" evidence="7">
    <location>
        <begin position="10"/>
        <end position="63"/>
    </location>
</feature>
<dbReference type="AlphaFoldDB" id="A0A5J4QLK9"/>
<evidence type="ECO:0000256" key="3">
    <source>
        <dbReference type="ARBA" id="ARBA00011952"/>
    </source>
</evidence>
<comment type="pathway">
    <text evidence="1">Carbohydrate degradation; glycolysis; D-glyceraldehyde 3-phosphate and glycerone phosphate from D-glucose: step 2/4.</text>
</comment>
<accession>A0A5J4QLK9</accession>
<dbReference type="InterPro" id="IPR010551">
    <property type="entry name" value="G6P_isomerase_prok"/>
</dbReference>
<dbReference type="GO" id="GO:0005737">
    <property type="term" value="C:cytoplasm"/>
    <property type="evidence" value="ECO:0007669"/>
    <property type="project" value="InterPro"/>
</dbReference>
<comment type="similarity">
    <text evidence="2">Belongs to the archaeal-type GPI family.</text>
</comment>
<evidence type="ECO:0000256" key="2">
    <source>
        <dbReference type="ARBA" id="ARBA00006542"/>
    </source>
</evidence>
<dbReference type="EC" id="5.3.1.9" evidence="3"/>
<evidence type="ECO:0000256" key="6">
    <source>
        <dbReference type="ARBA" id="ARBA00029321"/>
    </source>
</evidence>
<dbReference type="SUPFAM" id="SSF51182">
    <property type="entry name" value="RmlC-like cupins"/>
    <property type="match status" value="1"/>
</dbReference>
<evidence type="ECO:0000259" key="7">
    <source>
        <dbReference type="Pfam" id="PF06560"/>
    </source>
</evidence>
<name>A0A5J4QLK9_9ZZZZ</name>
<reference evidence="8" key="1">
    <citation type="submission" date="2019-03" db="EMBL/GenBank/DDBJ databases">
        <title>Single cell metagenomics reveals metabolic interactions within the superorganism composed of flagellate Streblomastix strix and complex community of Bacteroidetes bacteria on its surface.</title>
        <authorList>
            <person name="Treitli S.C."/>
            <person name="Kolisko M."/>
            <person name="Husnik F."/>
            <person name="Keeling P."/>
            <person name="Hampl V."/>
        </authorList>
    </citation>
    <scope>NUCLEOTIDE SEQUENCE</scope>
    <source>
        <strain evidence="8">STM</strain>
    </source>
</reference>
<dbReference type="Pfam" id="PF06560">
    <property type="entry name" value="GPI"/>
    <property type="match status" value="1"/>
</dbReference>
<dbReference type="EMBL" id="SNRY01003206">
    <property type="protein sequence ID" value="KAA6321821.1"/>
    <property type="molecule type" value="Genomic_DNA"/>
</dbReference>
<dbReference type="GO" id="GO:0006096">
    <property type="term" value="P:glycolytic process"/>
    <property type="evidence" value="ECO:0007669"/>
    <property type="project" value="UniProtKB-UniPathway"/>
</dbReference>
<evidence type="ECO:0000313" key="8">
    <source>
        <dbReference type="EMBL" id="KAA6321821.1"/>
    </source>
</evidence>
<evidence type="ECO:0000256" key="4">
    <source>
        <dbReference type="ARBA" id="ARBA00022432"/>
    </source>
</evidence>
<dbReference type="Gene3D" id="2.60.120.10">
    <property type="entry name" value="Jelly Rolls"/>
    <property type="match status" value="1"/>
</dbReference>
<evidence type="ECO:0000256" key="1">
    <source>
        <dbReference type="ARBA" id="ARBA00004926"/>
    </source>
</evidence>
<dbReference type="GO" id="GO:0004347">
    <property type="term" value="F:glucose-6-phosphate isomerase activity"/>
    <property type="evidence" value="ECO:0007669"/>
    <property type="project" value="UniProtKB-EC"/>
</dbReference>
<dbReference type="InterPro" id="IPR011051">
    <property type="entry name" value="RmlC_Cupin_sf"/>
</dbReference>
<dbReference type="GO" id="GO:0006094">
    <property type="term" value="P:gluconeogenesis"/>
    <property type="evidence" value="ECO:0007669"/>
    <property type="project" value="UniProtKB-KW"/>
</dbReference>